<dbReference type="Proteomes" id="UP000823631">
    <property type="component" value="Unassembled WGS sequence"/>
</dbReference>
<comment type="caution">
    <text evidence="1">The sequence shown here is derived from an EMBL/GenBank/DDBJ whole genome shotgun (WGS) entry which is preliminary data.</text>
</comment>
<reference evidence="1" key="2">
    <citation type="journal article" date="2021" name="PeerJ">
        <title>Extensive microbial diversity within the chicken gut microbiome revealed by metagenomics and culture.</title>
        <authorList>
            <person name="Gilroy R."/>
            <person name="Ravi A."/>
            <person name="Getino M."/>
            <person name="Pursley I."/>
            <person name="Horton D.L."/>
            <person name="Alikhan N.F."/>
            <person name="Baker D."/>
            <person name="Gharbi K."/>
            <person name="Hall N."/>
            <person name="Watson M."/>
            <person name="Adriaenssens E.M."/>
            <person name="Foster-Nyarko E."/>
            <person name="Jarju S."/>
            <person name="Secka A."/>
            <person name="Antonio M."/>
            <person name="Oren A."/>
            <person name="Chaudhuri R.R."/>
            <person name="La Ragione R."/>
            <person name="Hildebrand F."/>
            <person name="Pallen M.J."/>
        </authorList>
    </citation>
    <scope>NUCLEOTIDE SEQUENCE</scope>
    <source>
        <strain evidence="1">17213</strain>
    </source>
</reference>
<accession>A0A9D9GMW4</accession>
<name>A0A9D9GMW4_9GAMM</name>
<organism evidence="1 2">
    <name type="scientific">Candidatus Avisuccinivibrio stercorigallinarum</name>
    <dbReference type="NCBI Taxonomy" id="2840704"/>
    <lineage>
        <taxon>Bacteria</taxon>
        <taxon>Pseudomonadati</taxon>
        <taxon>Pseudomonadota</taxon>
        <taxon>Gammaproteobacteria</taxon>
        <taxon>Aeromonadales</taxon>
        <taxon>Succinivibrionaceae</taxon>
        <taxon>Succinivibrionaceae incertae sedis</taxon>
        <taxon>Candidatus Avisuccinivibrio</taxon>
    </lineage>
</organism>
<reference evidence="1" key="1">
    <citation type="submission" date="2020-10" db="EMBL/GenBank/DDBJ databases">
        <authorList>
            <person name="Gilroy R."/>
        </authorList>
    </citation>
    <scope>NUCLEOTIDE SEQUENCE</scope>
    <source>
        <strain evidence="1">17213</strain>
    </source>
</reference>
<protein>
    <submittedName>
        <fullName evidence="1">Uncharacterized protein</fullName>
    </submittedName>
</protein>
<sequence>MHKDGGWVTLVLRGGLIGHTMDKKYTGGIGMLSEDERQKRLEELRSFKIVLDMDVPDEVDKTPYLKLYTDCIDGVITLAQFDAALDKLLAHAEPAGSKYPDEVLLHLTPEQAAELFKAPPGSARQKDGV</sequence>
<evidence type="ECO:0000313" key="1">
    <source>
        <dbReference type="EMBL" id="MBO8414907.1"/>
    </source>
</evidence>
<proteinExistence type="predicted"/>
<dbReference type="EMBL" id="JADINH010000010">
    <property type="protein sequence ID" value="MBO8414907.1"/>
    <property type="molecule type" value="Genomic_DNA"/>
</dbReference>
<dbReference type="AlphaFoldDB" id="A0A9D9GMW4"/>
<evidence type="ECO:0000313" key="2">
    <source>
        <dbReference type="Proteomes" id="UP000823631"/>
    </source>
</evidence>
<gene>
    <name evidence="1" type="ORF">IAB19_00800</name>
</gene>